<evidence type="ECO:0000256" key="1">
    <source>
        <dbReference type="SAM" id="Phobius"/>
    </source>
</evidence>
<feature type="transmembrane region" description="Helical" evidence="1">
    <location>
        <begin position="21"/>
        <end position="38"/>
    </location>
</feature>
<dbReference type="AlphaFoldDB" id="A0A6P1MMI1"/>
<dbReference type="RefSeq" id="WP_162362633.1">
    <property type="nucleotide sequence ID" value="NZ_CP047591.1"/>
</dbReference>
<evidence type="ECO:0000313" key="2">
    <source>
        <dbReference type="EMBL" id="QHI72866.1"/>
    </source>
</evidence>
<name>A0A6P1MMI1_9FIRM</name>
<evidence type="ECO:0000313" key="3">
    <source>
        <dbReference type="Proteomes" id="UP000463883"/>
    </source>
</evidence>
<protein>
    <submittedName>
        <fullName evidence="2">Permease of phosphate ABC transporter</fullName>
    </submittedName>
</protein>
<keyword evidence="1" id="KW-0812">Transmembrane</keyword>
<keyword evidence="3" id="KW-1185">Reference proteome</keyword>
<keyword evidence="1" id="KW-0472">Membrane</keyword>
<feature type="transmembrane region" description="Helical" evidence="1">
    <location>
        <begin position="50"/>
        <end position="70"/>
    </location>
</feature>
<dbReference type="KEGG" id="amic:Ami3637_11025"/>
<dbReference type="Proteomes" id="UP000463883">
    <property type="component" value="Chromosome"/>
</dbReference>
<proteinExistence type="predicted"/>
<gene>
    <name evidence="2" type="ORF">Ami3637_11025</name>
</gene>
<keyword evidence="1" id="KW-1133">Transmembrane helix</keyword>
<sequence>MKDLLSYADRYIKRANWKDMALMKVCLCSMGVVIGASLSDKAKKPVKCGAKFLFVVTYVPLMIKATSIFLEEKPEVKKIY</sequence>
<accession>A0A6P1MMI1</accession>
<reference evidence="2 3" key="1">
    <citation type="submission" date="2020-01" db="EMBL/GenBank/DDBJ databases">
        <title>Genomic analysis of Aminipila sp. CBA3637.</title>
        <authorList>
            <person name="Kim Y.B."/>
            <person name="Roh S.W."/>
        </authorList>
    </citation>
    <scope>NUCLEOTIDE SEQUENCE [LARGE SCALE GENOMIC DNA]</scope>
    <source>
        <strain evidence="2 3">CBA3637</strain>
    </source>
</reference>
<dbReference type="EMBL" id="CP047591">
    <property type="protein sequence ID" value="QHI72866.1"/>
    <property type="molecule type" value="Genomic_DNA"/>
</dbReference>
<organism evidence="2 3">
    <name type="scientific">Aminipila terrae</name>
    <dbReference type="NCBI Taxonomy" id="2697030"/>
    <lineage>
        <taxon>Bacteria</taxon>
        <taxon>Bacillati</taxon>
        <taxon>Bacillota</taxon>
        <taxon>Clostridia</taxon>
        <taxon>Peptostreptococcales</taxon>
        <taxon>Anaerovoracaceae</taxon>
        <taxon>Aminipila</taxon>
    </lineage>
</organism>